<proteinExistence type="predicted"/>
<dbReference type="SMART" id="SM00248">
    <property type="entry name" value="ANK"/>
    <property type="match status" value="7"/>
</dbReference>
<dbReference type="Pfam" id="PF12796">
    <property type="entry name" value="Ank_2"/>
    <property type="match status" value="3"/>
</dbReference>
<comment type="caution">
    <text evidence="4">The sequence shown here is derived from an EMBL/GenBank/DDBJ whole genome shotgun (WGS) entry which is preliminary data.</text>
</comment>
<feature type="repeat" description="ANK" evidence="3">
    <location>
        <begin position="147"/>
        <end position="180"/>
    </location>
</feature>
<keyword evidence="2 3" id="KW-0040">ANK repeat</keyword>
<dbReference type="OrthoDB" id="194358at2759"/>
<dbReference type="InterPro" id="IPR002110">
    <property type="entry name" value="Ankyrin_rpt"/>
</dbReference>
<feature type="repeat" description="ANK" evidence="3">
    <location>
        <begin position="284"/>
        <end position="317"/>
    </location>
</feature>
<sequence length="407" mass="43177">MPLRDLAEALLARKMQKEVNLGFKNAVNLKDWDAVLAFVARGADPNIDMGGEATAIQAAHLSDRLDVARALLEAGSDPNIEPGPKRDIKTIQRENKECLQVLRKYDNRVIDGASALNDMAFACKGYYIGVKLLLAAPGINVNGIGTDGETPLSVAAGVGDEAVVQLLLAEPGIDINAPEILLRRTPLNRAAAEGHEAVVKLLLALPGIDVNAPAKNGMTPLIYAAWRGHEAVVELLLAAPGIDVNAADTSGWTALYTATHSDHEAVVKHLLAAPGIDVNEPDTNGLTPLSLAARNNHEGVVKLLLAAPGIDVNAADTSGWTALTWAAFKGKDALVKVLCAVPEIIVDVADVKWWLENPPQDGYQWGSPASKYEQDQCVRILEEFVEAKGGGTQDGLPGVRPVEAEVP</sequence>
<keyword evidence="5" id="KW-1185">Reference proteome</keyword>
<evidence type="ECO:0000313" key="4">
    <source>
        <dbReference type="EMBL" id="KAF5324046.1"/>
    </source>
</evidence>
<dbReference type="EMBL" id="JAACJK010000165">
    <property type="protein sequence ID" value="KAF5324046.1"/>
    <property type="molecule type" value="Genomic_DNA"/>
</dbReference>
<dbReference type="InterPro" id="IPR036770">
    <property type="entry name" value="Ankyrin_rpt-contain_sf"/>
</dbReference>
<feature type="repeat" description="ANK" evidence="3">
    <location>
        <begin position="216"/>
        <end position="249"/>
    </location>
</feature>
<dbReference type="Gene3D" id="1.25.40.20">
    <property type="entry name" value="Ankyrin repeat-containing domain"/>
    <property type="match status" value="4"/>
</dbReference>
<evidence type="ECO:0000313" key="5">
    <source>
        <dbReference type="Proteomes" id="UP000541558"/>
    </source>
</evidence>
<dbReference type="Proteomes" id="UP000541558">
    <property type="component" value="Unassembled WGS sequence"/>
</dbReference>
<keyword evidence="1" id="KW-0677">Repeat</keyword>
<dbReference type="AlphaFoldDB" id="A0A8H5BJL3"/>
<gene>
    <name evidence="4" type="ORF">D9611_008363</name>
</gene>
<dbReference type="PROSITE" id="PS50088">
    <property type="entry name" value="ANK_REPEAT"/>
    <property type="match status" value="3"/>
</dbReference>
<protein>
    <recommendedName>
        <fullName evidence="6">Ankyrin</fullName>
    </recommendedName>
</protein>
<evidence type="ECO:0000256" key="1">
    <source>
        <dbReference type="ARBA" id="ARBA00022737"/>
    </source>
</evidence>
<dbReference type="PROSITE" id="PS50297">
    <property type="entry name" value="ANK_REP_REGION"/>
    <property type="match status" value="3"/>
</dbReference>
<evidence type="ECO:0008006" key="6">
    <source>
        <dbReference type="Google" id="ProtNLM"/>
    </source>
</evidence>
<organism evidence="4 5">
    <name type="scientific">Ephemerocybe angulata</name>
    <dbReference type="NCBI Taxonomy" id="980116"/>
    <lineage>
        <taxon>Eukaryota</taxon>
        <taxon>Fungi</taxon>
        <taxon>Dikarya</taxon>
        <taxon>Basidiomycota</taxon>
        <taxon>Agaricomycotina</taxon>
        <taxon>Agaricomycetes</taxon>
        <taxon>Agaricomycetidae</taxon>
        <taxon>Agaricales</taxon>
        <taxon>Agaricineae</taxon>
        <taxon>Psathyrellaceae</taxon>
        <taxon>Ephemerocybe</taxon>
    </lineage>
</organism>
<dbReference type="SUPFAM" id="SSF48403">
    <property type="entry name" value="Ankyrin repeat"/>
    <property type="match status" value="2"/>
</dbReference>
<evidence type="ECO:0000256" key="3">
    <source>
        <dbReference type="PROSITE-ProRule" id="PRU00023"/>
    </source>
</evidence>
<name>A0A8H5BJL3_9AGAR</name>
<evidence type="ECO:0000256" key="2">
    <source>
        <dbReference type="ARBA" id="ARBA00023043"/>
    </source>
</evidence>
<dbReference type="PANTHER" id="PTHR24173">
    <property type="entry name" value="ANKYRIN REPEAT CONTAINING"/>
    <property type="match status" value="1"/>
</dbReference>
<accession>A0A8H5BJL3</accession>
<reference evidence="4 5" key="1">
    <citation type="journal article" date="2020" name="ISME J.">
        <title>Uncovering the hidden diversity of litter-decomposition mechanisms in mushroom-forming fungi.</title>
        <authorList>
            <person name="Floudas D."/>
            <person name="Bentzer J."/>
            <person name="Ahren D."/>
            <person name="Johansson T."/>
            <person name="Persson P."/>
            <person name="Tunlid A."/>
        </authorList>
    </citation>
    <scope>NUCLEOTIDE SEQUENCE [LARGE SCALE GENOMIC DNA]</scope>
    <source>
        <strain evidence="4 5">CBS 175.51</strain>
    </source>
</reference>
<dbReference type="PANTHER" id="PTHR24173:SF74">
    <property type="entry name" value="ANKYRIN REPEAT DOMAIN-CONTAINING PROTEIN 16"/>
    <property type="match status" value="1"/>
</dbReference>